<dbReference type="EMBL" id="MT141462">
    <property type="protein sequence ID" value="QJA62108.1"/>
    <property type="molecule type" value="Genomic_DNA"/>
</dbReference>
<keyword evidence="1" id="KW-0812">Transmembrane</keyword>
<evidence type="ECO:0000256" key="1">
    <source>
        <dbReference type="SAM" id="Phobius"/>
    </source>
</evidence>
<name>A0A6M3IXS0_9ZZZZ</name>
<gene>
    <name evidence="2" type="ORF">MM415B00826_0019</name>
</gene>
<evidence type="ECO:0008006" key="3">
    <source>
        <dbReference type="Google" id="ProtNLM"/>
    </source>
</evidence>
<keyword evidence="1" id="KW-0472">Membrane</keyword>
<feature type="transmembrane region" description="Helical" evidence="1">
    <location>
        <begin position="7"/>
        <end position="30"/>
    </location>
</feature>
<protein>
    <recommendedName>
        <fullName evidence="3">DUF5668 domain-containing protein</fullName>
    </recommendedName>
</protein>
<proteinExistence type="predicted"/>
<sequence length="56" mass="6500">MCNKFNNICLGIIILVVLYAVVRGFCWIWQGGGEEFVIGFWVLVLAIFGYTLRWEK</sequence>
<organism evidence="2">
    <name type="scientific">viral metagenome</name>
    <dbReference type="NCBI Taxonomy" id="1070528"/>
    <lineage>
        <taxon>unclassified sequences</taxon>
        <taxon>metagenomes</taxon>
        <taxon>organismal metagenomes</taxon>
    </lineage>
</organism>
<feature type="transmembrane region" description="Helical" evidence="1">
    <location>
        <begin position="36"/>
        <end position="52"/>
    </location>
</feature>
<evidence type="ECO:0000313" key="2">
    <source>
        <dbReference type="EMBL" id="QJA62108.1"/>
    </source>
</evidence>
<dbReference type="AlphaFoldDB" id="A0A6M3IXS0"/>
<keyword evidence="1" id="KW-1133">Transmembrane helix</keyword>
<accession>A0A6M3IXS0</accession>
<reference evidence="2" key="1">
    <citation type="submission" date="2020-03" db="EMBL/GenBank/DDBJ databases">
        <title>The deep terrestrial virosphere.</title>
        <authorList>
            <person name="Holmfeldt K."/>
            <person name="Nilsson E."/>
            <person name="Simone D."/>
            <person name="Lopez-Fernandez M."/>
            <person name="Wu X."/>
            <person name="de Brujin I."/>
            <person name="Lundin D."/>
            <person name="Andersson A."/>
            <person name="Bertilsson S."/>
            <person name="Dopson M."/>
        </authorList>
    </citation>
    <scope>NUCLEOTIDE SEQUENCE</scope>
    <source>
        <strain evidence="2">MM415B00826</strain>
    </source>
</reference>